<dbReference type="SUPFAM" id="SSF55874">
    <property type="entry name" value="ATPase domain of HSP90 chaperone/DNA topoisomerase II/histidine kinase"/>
    <property type="match status" value="1"/>
</dbReference>
<feature type="domain" description="Histidine kinase" evidence="8">
    <location>
        <begin position="295"/>
        <end position="499"/>
    </location>
</feature>
<evidence type="ECO:0000256" key="2">
    <source>
        <dbReference type="ARBA" id="ARBA00012438"/>
    </source>
</evidence>
<reference evidence="9 10" key="1">
    <citation type="submission" date="2020-06" db="EMBL/GenBank/DDBJ databases">
        <title>Methanofollis fontis sp. nov., a methanogen isolated from marine sediments near a cold seep at Four-Way Closure Ridge offshore southwestern Taiwan.</title>
        <authorList>
            <person name="Chen S.-C."/>
            <person name="Teng N.-H."/>
            <person name="Lin Y.-S."/>
            <person name="Lai M.-C."/>
            <person name="Chen H.-H."/>
            <person name="Wang C.-C."/>
        </authorList>
    </citation>
    <scope>NUCLEOTIDE SEQUENCE [LARGE SCALE GENOMIC DNA]</scope>
    <source>
        <strain evidence="9 10">DSM 2702</strain>
    </source>
</reference>
<evidence type="ECO:0000256" key="6">
    <source>
        <dbReference type="ARBA" id="ARBA00022840"/>
    </source>
</evidence>
<name>A0A7K4HQ16_9EURY</name>
<dbReference type="GO" id="GO:0030295">
    <property type="term" value="F:protein kinase activator activity"/>
    <property type="evidence" value="ECO:0007669"/>
    <property type="project" value="TreeGrafter"/>
</dbReference>
<evidence type="ECO:0000256" key="3">
    <source>
        <dbReference type="ARBA" id="ARBA00022679"/>
    </source>
</evidence>
<evidence type="ECO:0000313" key="9">
    <source>
        <dbReference type="EMBL" id="NVO67363.1"/>
    </source>
</evidence>
<dbReference type="InterPro" id="IPR050351">
    <property type="entry name" value="BphY/WalK/GraS-like"/>
</dbReference>
<dbReference type="PROSITE" id="PS50109">
    <property type="entry name" value="HIS_KIN"/>
    <property type="match status" value="1"/>
</dbReference>
<dbReference type="GO" id="GO:0005524">
    <property type="term" value="F:ATP binding"/>
    <property type="evidence" value="ECO:0007669"/>
    <property type="project" value="UniProtKB-KW"/>
</dbReference>
<dbReference type="InterPro" id="IPR004358">
    <property type="entry name" value="Sig_transdc_His_kin-like_C"/>
</dbReference>
<keyword evidence="5 9" id="KW-0418">Kinase</keyword>
<keyword evidence="6" id="KW-0067">ATP-binding</keyword>
<evidence type="ECO:0000313" key="10">
    <source>
        <dbReference type="Proteomes" id="UP000570823"/>
    </source>
</evidence>
<dbReference type="SMART" id="SM00065">
    <property type="entry name" value="GAF"/>
    <property type="match status" value="1"/>
</dbReference>
<gene>
    <name evidence="9" type="ORF">HWN36_08615</name>
</gene>
<dbReference type="GO" id="GO:0000156">
    <property type="term" value="F:phosphorelay response regulator activity"/>
    <property type="evidence" value="ECO:0007669"/>
    <property type="project" value="TreeGrafter"/>
</dbReference>
<dbReference type="Pfam" id="PF13185">
    <property type="entry name" value="GAF_2"/>
    <property type="match status" value="1"/>
</dbReference>
<dbReference type="GO" id="GO:0007234">
    <property type="term" value="P:osmosensory signaling via phosphorelay pathway"/>
    <property type="evidence" value="ECO:0007669"/>
    <property type="project" value="TreeGrafter"/>
</dbReference>
<protein>
    <recommendedName>
        <fullName evidence="2">histidine kinase</fullName>
        <ecNumber evidence="2">2.7.13.3</ecNumber>
    </recommendedName>
</protein>
<dbReference type="InterPro" id="IPR005467">
    <property type="entry name" value="His_kinase_dom"/>
</dbReference>
<evidence type="ECO:0000259" key="8">
    <source>
        <dbReference type="PROSITE" id="PS50109"/>
    </source>
</evidence>
<dbReference type="InterPro" id="IPR029016">
    <property type="entry name" value="GAF-like_dom_sf"/>
</dbReference>
<dbReference type="Gene3D" id="3.30.565.10">
    <property type="entry name" value="Histidine kinase-like ATPase, C-terminal domain"/>
    <property type="match status" value="1"/>
</dbReference>
<sequence>MKINDVGEALEPVCLPLMVLGREGRLVQTNARFRAAFCRGSDPGACRLGEIGGGILSDQAIAEFINEIRARGSALSRITTGNHTFEAWGSLLSGGEEERLLIALSSVSGRLSEEDRAERLNRQLGIVLDILRSTTSSSSLQDTLTAVVQKTVELLDFDAGAIYLSDKKRGSANLRAWYGLYTLYFPESVDLAIAAPEMLAVFHQGRPDYSEAYLEVAHEEGELGVYSRAIVPVSVPDGTVLGALAIASSDFHPFTPIEQESLEAIGREVGGVIHKAALAEELAAAKAEAEFYLDVMIHDINNANSVAMGYLDLLREEISGEQRTFADRCLQGIRQSSGIIEEVRILRTCRGGEAALIPVSLGRVIATAIAHMPGVAIAYDGTEATVLADDLLGQVFVNLIGNSVKFGGPDVSITLSIRDEDEAVGICIADNGPGIPDHQKEKVFERFFRSDPSKPGRGMGLFIAAMLVKRYGGAIRAGDRVPGRSEEGAAFCFTLKKVVP</sequence>
<comment type="catalytic activity">
    <reaction evidence="1">
        <text>ATP + protein L-histidine = ADP + protein N-phospho-L-histidine.</text>
        <dbReference type="EC" id="2.7.13.3"/>
    </reaction>
</comment>
<dbReference type="Gene3D" id="3.30.450.40">
    <property type="match status" value="1"/>
</dbReference>
<dbReference type="Pfam" id="PF02518">
    <property type="entry name" value="HATPase_c"/>
    <property type="match status" value="1"/>
</dbReference>
<keyword evidence="3" id="KW-0808">Transferase</keyword>
<evidence type="ECO:0000256" key="4">
    <source>
        <dbReference type="ARBA" id="ARBA00022741"/>
    </source>
</evidence>
<evidence type="ECO:0000256" key="5">
    <source>
        <dbReference type="ARBA" id="ARBA00022777"/>
    </source>
</evidence>
<evidence type="ECO:0000256" key="1">
    <source>
        <dbReference type="ARBA" id="ARBA00000085"/>
    </source>
</evidence>
<dbReference type="RefSeq" id="WP_176788960.1">
    <property type="nucleotide sequence ID" value="NZ_JABXWR010000001.1"/>
</dbReference>
<accession>A0A7K4HQ16</accession>
<evidence type="ECO:0000256" key="7">
    <source>
        <dbReference type="ARBA" id="ARBA00023012"/>
    </source>
</evidence>
<dbReference type="InterPro" id="IPR036890">
    <property type="entry name" value="HATPase_C_sf"/>
</dbReference>
<comment type="caution">
    <text evidence="9">The sequence shown here is derived from an EMBL/GenBank/DDBJ whole genome shotgun (WGS) entry which is preliminary data.</text>
</comment>
<dbReference type="PANTHER" id="PTHR42878">
    <property type="entry name" value="TWO-COMPONENT HISTIDINE KINASE"/>
    <property type="match status" value="1"/>
</dbReference>
<dbReference type="OrthoDB" id="342253at2157"/>
<dbReference type="SMART" id="SM00387">
    <property type="entry name" value="HATPase_c"/>
    <property type="match status" value="1"/>
</dbReference>
<dbReference type="EMBL" id="JABXWR010000001">
    <property type="protein sequence ID" value="NVO67363.1"/>
    <property type="molecule type" value="Genomic_DNA"/>
</dbReference>
<dbReference type="AlphaFoldDB" id="A0A7K4HQ16"/>
<proteinExistence type="predicted"/>
<dbReference type="EC" id="2.7.13.3" evidence="2"/>
<dbReference type="Proteomes" id="UP000570823">
    <property type="component" value="Unassembled WGS sequence"/>
</dbReference>
<dbReference type="GO" id="GO:0004673">
    <property type="term" value="F:protein histidine kinase activity"/>
    <property type="evidence" value="ECO:0007669"/>
    <property type="project" value="UniProtKB-EC"/>
</dbReference>
<dbReference type="CDD" id="cd00075">
    <property type="entry name" value="HATPase"/>
    <property type="match status" value="1"/>
</dbReference>
<dbReference type="PRINTS" id="PR00344">
    <property type="entry name" value="BCTRLSENSOR"/>
</dbReference>
<organism evidence="9 10">
    <name type="scientific">Methanofollis tationis</name>
    <dbReference type="NCBI Taxonomy" id="81417"/>
    <lineage>
        <taxon>Archaea</taxon>
        <taxon>Methanobacteriati</taxon>
        <taxon>Methanobacteriota</taxon>
        <taxon>Stenosarchaea group</taxon>
        <taxon>Methanomicrobia</taxon>
        <taxon>Methanomicrobiales</taxon>
        <taxon>Methanomicrobiaceae</taxon>
        <taxon>Methanofollis</taxon>
    </lineage>
</organism>
<dbReference type="PANTHER" id="PTHR42878:SF7">
    <property type="entry name" value="SENSOR HISTIDINE KINASE GLRK"/>
    <property type="match status" value="1"/>
</dbReference>
<dbReference type="InterPro" id="IPR003594">
    <property type="entry name" value="HATPase_dom"/>
</dbReference>
<keyword evidence="7" id="KW-0902">Two-component regulatory system</keyword>
<keyword evidence="4" id="KW-0547">Nucleotide-binding</keyword>
<dbReference type="SUPFAM" id="SSF55781">
    <property type="entry name" value="GAF domain-like"/>
    <property type="match status" value="1"/>
</dbReference>
<dbReference type="InterPro" id="IPR003018">
    <property type="entry name" value="GAF"/>
</dbReference>
<keyword evidence="10" id="KW-1185">Reference proteome</keyword>